<protein>
    <submittedName>
        <fullName evidence="1">Uncharacterized protein</fullName>
    </submittedName>
</protein>
<dbReference type="Proteomes" id="UP001519460">
    <property type="component" value="Unassembled WGS sequence"/>
</dbReference>
<comment type="caution">
    <text evidence="1">The sequence shown here is derived from an EMBL/GenBank/DDBJ whole genome shotgun (WGS) entry which is preliminary data.</text>
</comment>
<organism evidence="1 2">
    <name type="scientific">Batillaria attramentaria</name>
    <dbReference type="NCBI Taxonomy" id="370345"/>
    <lineage>
        <taxon>Eukaryota</taxon>
        <taxon>Metazoa</taxon>
        <taxon>Spiralia</taxon>
        <taxon>Lophotrochozoa</taxon>
        <taxon>Mollusca</taxon>
        <taxon>Gastropoda</taxon>
        <taxon>Caenogastropoda</taxon>
        <taxon>Sorbeoconcha</taxon>
        <taxon>Cerithioidea</taxon>
        <taxon>Batillariidae</taxon>
        <taxon>Batillaria</taxon>
    </lineage>
</organism>
<evidence type="ECO:0000313" key="1">
    <source>
        <dbReference type="EMBL" id="KAK7494035.1"/>
    </source>
</evidence>
<proteinExistence type="predicted"/>
<evidence type="ECO:0000313" key="2">
    <source>
        <dbReference type="Proteomes" id="UP001519460"/>
    </source>
</evidence>
<name>A0ABD0L4H1_9CAEN</name>
<dbReference type="AlphaFoldDB" id="A0ABD0L4H1"/>
<sequence length="96" mass="10926">MLSRRRRVNSGGAFEKPLRTGLRIPADQSPDHVLKDAPFSSTGRVWLCYDQGDRRACKLCEGRRFLSWGRMGRESLTSDLFFSPCATEKWGWKCAG</sequence>
<accession>A0ABD0L4H1</accession>
<dbReference type="EMBL" id="JACVVK020000087">
    <property type="protein sequence ID" value="KAK7494035.1"/>
    <property type="molecule type" value="Genomic_DNA"/>
</dbReference>
<reference evidence="1 2" key="1">
    <citation type="journal article" date="2023" name="Sci. Data">
        <title>Genome assembly of the Korean intertidal mud-creeper Batillaria attramentaria.</title>
        <authorList>
            <person name="Patra A.K."/>
            <person name="Ho P.T."/>
            <person name="Jun S."/>
            <person name="Lee S.J."/>
            <person name="Kim Y."/>
            <person name="Won Y.J."/>
        </authorList>
    </citation>
    <scope>NUCLEOTIDE SEQUENCE [LARGE SCALE GENOMIC DNA]</scope>
    <source>
        <strain evidence="1">Wonlab-2016</strain>
    </source>
</reference>
<gene>
    <name evidence="1" type="ORF">BaRGS_00014693</name>
</gene>
<keyword evidence="2" id="KW-1185">Reference proteome</keyword>